<dbReference type="RefSeq" id="WP_176899757.1">
    <property type="nucleotide sequence ID" value="NZ_JABKAV010000021.1"/>
</dbReference>
<accession>A0ABX2Q2A2</accession>
<evidence type="ECO:0000313" key="2">
    <source>
        <dbReference type="Proteomes" id="UP000626554"/>
    </source>
</evidence>
<sequence>MHLVRALGHYFIFALESSRTVALSEGARAQGKLQAVQTLVFPNAQSLFVYFRAVAEAVLVSRQVFTDKDGS</sequence>
<gene>
    <name evidence="1" type="ORF">HW556_09350</name>
</gene>
<keyword evidence="2" id="KW-1185">Reference proteome</keyword>
<proteinExistence type="predicted"/>
<dbReference type="EMBL" id="JABKAV010000021">
    <property type="protein sequence ID" value="NVO85086.1"/>
    <property type="molecule type" value="Genomic_DNA"/>
</dbReference>
<name>A0ABX2Q2A2_9BACT</name>
<evidence type="ECO:0000313" key="1">
    <source>
        <dbReference type="EMBL" id="NVO85086.1"/>
    </source>
</evidence>
<protein>
    <submittedName>
        <fullName evidence="1">Uncharacterized protein</fullName>
    </submittedName>
</protein>
<comment type="caution">
    <text evidence="1">The sequence shown here is derived from an EMBL/GenBank/DDBJ whole genome shotgun (WGS) entry which is preliminary data.</text>
</comment>
<reference evidence="1 2" key="1">
    <citation type="submission" date="2020-05" db="EMBL/GenBank/DDBJ databases">
        <title>Hymenobacter terrestris sp. nov. and Hymenobacter lapidiphilus sp. nov., isolated from regoliths in Antarctica.</title>
        <authorList>
            <person name="Sedlacek I."/>
            <person name="Pantucek R."/>
            <person name="Zeman M."/>
            <person name="Holochova P."/>
            <person name="Kralova S."/>
            <person name="Stankova E."/>
            <person name="Sedo O."/>
            <person name="Micenkova L."/>
            <person name="Svec P."/>
            <person name="Gupta V."/>
            <person name="Sood U."/>
            <person name="Korpole U.S."/>
            <person name="Lal R."/>
        </authorList>
    </citation>
    <scope>NUCLEOTIDE SEQUENCE [LARGE SCALE GENOMIC DNA]</scope>
    <source>
        <strain evidence="1 2">P5252</strain>
    </source>
</reference>
<organism evidence="1 2">
    <name type="scientific">Hymenobacter terrestris</name>
    <dbReference type="NCBI Taxonomy" id="2748310"/>
    <lineage>
        <taxon>Bacteria</taxon>
        <taxon>Pseudomonadati</taxon>
        <taxon>Bacteroidota</taxon>
        <taxon>Cytophagia</taxon>
        <taxon>Cytophagales</taxon>
        <taxon>Hymenobacteraceae</taxon>
        <taxon>Hymenobacter</taxon>
    </lineage>
</organism>
<dbReference type="Proteomes" id="UP000626554">
    <property type="component" value="Unassembled WGS sequence"/>
</dbReference>